<dbReference type="Proteomes" id="UP000288079">
    <property type="component" value="Unassembled WGS sequence"/>
</dbReference>
<evidence type="ECO:0008006" key="4">
    <source>
        <dbReference type="Google" id="ProtNLM"/>
    </source>
</evidence>
<dbReference type="EMBL" id="BHWB01000012">
    <property type="protein sequence ID" value="GCB36512.1"/>
    <property type="molecule type" value="Genomic_DNA"/>
</dbReference>
<dbReference type="RefSeq" id="WP_200832935.1">
    <property type="nucleotide sequence ID" value="NZ_BHWB01000012.1"/>
</dbReference>
<accession>A0A401LYC7</accession>
<evidence type="ECO:0000313" key="3">
    <source>
        <dbReference type="Proteomes" id="UP000288079"/>
    </source>
</evidence>
<dbReference type="PROSITE" id="PS51257">
    <property type="entry name" value="PROKAR_LIPOPROTEIN"/>
    <property type="match status" value="1"/>
</dbReference>
<keyword evidence="1" id="KW-0472">Membrane</keyword>
<feature type="transmembrane region" description="Helical" evidence="1">
    <location>
        <begin position="9"/>
        <end position="26"/>
    </location>
</feature>
<reference evidence="2 3" key="1">
    <citation type="submission" date="2018-10" db="EMBL/GenBank/DDBJ databases">
        <title>Draft Genome Sequence of Bacteroides sp. KCTC 15687.</title>
        <authorList>
            <person name="Yu S.Y."/>
            <person name="Kim J.S."/>
            <person name="Oh B.S."/>
            <person name="Park S.H."/>
            <person name="Kang S.W."/>
            <person name="Park J.E."/>
            <person name="Choi S.H."/>
            <person name="Han K.I."/>
            <person name="Lee K.C."/>
            <person name="Eom M.K."/>
            <person name="Suh M.K."/>
            <person name="Lee D.H."/>
            <person name="Yoon H."/>
            <person name="Kim B."/>
            <person name="Yang S.J."/>
            <person name="Lee J.S."/>
            <person name="Lee J.H."/>
        </authorList>
    </citation>
    <scope>NUCLEOTIDE SEQUENCE [LARGE SCALE GENOMIC DNA]</scope>
    <source>
        <strain evidence="2 3">KCTC 15687</strain>
    </source>
</reference>
<proteinExistence type="predicted"/>
<keyword evidence="3" id="KW-1185">Reference proteome</keyword>
<dbReference type="AlphaFoldDB" id="A0A401LYC7"/>
<gene>
    <name evidence="2" type="ORF">KGMB02408_34570</name>
</gene>
<evidence type="ECO:0000256" key="1">
    <source>
        <dbReference type="SAM" id="Phobius"/>
    </source>
</evidence>
<keyword evidence="1" id="KW-0812">Transmembrane</keyword>
<sequence>MTGKRMRNLSYVIVFACGILATFFIYSCSNDDYYADETEAGTNGIAKTRAFSSRMMNGEYTLIDSIATSDEFWEFEMSNELLAEKFKAYTSTLSEEEYDYLMENINNDDYTVEIIKKADLNDVLQQVEKAKDDLFKQTGFLRLSEEEKALLFTQFAESRLQTKINPLKTRKEGGDISECQKLKDEHLYRAKATFDNDIVYCGGVPIVAQICYIDAAARYNLEARIAEENYQKCIGN</sequence>
<evidence type="ECO:0000313" key="2">
    <source>
        <dbReference type="EMBL" id="GCB36512.1"/>
    </source>
</evidence>
<protein>
    <recommendedName>
        <fullName evidence="4">Lipoprotein</fullName>
    </recommendedName>
</protein>
<keyword evidence="1" id="KW-1133">Transmembrane helix</keyword>
<organism evidence="2 3">
    <name type="scientific">Bacteroides faecalis</name>
    <dbReference type="NCBI Taxonomy" id="2447885"/>
    <lineage>
        <taxon>Bacteria</taxon>
        <taxon>Pseudomonadati</taxon>
        <taxon>Bacteroidota</taxon>
        <taxon>Bacteroidia</taxon>
        <taxon>Bacteroidales</taxon>
        <taxon>Bacteroidaceae</taxon>
        <taxon>Bacteroides</taxon>
    </lineage>
</organism>
<name>A0A401LYC7_9BACE</name>
<comment type="caution">
    <text evidence="2">The sequence shown here is derived from an EMBL/GenBank/DDBJ whole genome shotgun (WGS) entry which is preliminary data.</text>
</comment>